<protein>
    <submittedName>
        <fullName evidence="2">Uncharacterized protein</fullName>
    </submittedName>
</protein>
<dbReference type="Proteomes" id="UP001497516">
    <property type="component" value="Chromosome 8"/>
</dbReference>
<reference evidence="2 3" key="1">
    <citation type="submission" date="2024-04" db="EMBL/GenBank/DDBJ databases">
        <authorList>
            <person name="Fracassetti M."/>
        </authorList>
    </citation>
    <scope>NUCLEOTIDE SEQUENCE [LARGE SCALE GENOMIC DNA]</scope>
</reference>
<organism evidence="2 3">
    <name type="scientific">Linum trigynum</name>
    <dbReference type="NCBI Taxonomy" id="586398"/>
    <lineage>
        <taxon>Eukaryota</taxon>
        <taxon>Viridiplantae</taxon>
        <taxon>Streptophyta</taxon>
        <taxon>Embryophyta</taxon>
        <taxon>Tracheophyta</taxon>
        <taxon>Spermatophyta</taxon>
        <taxon>Magnoliopsida</taxon>
        <taxon>eudicotyledons</taxon>
        <taxon>Gunneridae</taxon>
        <taxon>Pentapetalae</taxon>
        <taxon>rosids</taxon>
        <taxon>fabids</taxon>
        <taxon>Malpighiales</taxon>
        <taxon>Linaceae</taxon>
        <taxon>Linum</taxon>
    </lineage>
</organism>
<proteinExistence type="predicted"/>
<sequence>MVDRLYVVVNLMMKSSTFKNKLANRTIERSVFRSNLVDRTMERLTRRYLHNSSQSRGECSNDNEPHDCT</sequence>
<keyword evidence="3" id="KW-1185">Reference proteome</keyword>
<feature type="compositionally biased region" description="Polar residues" evidence="1">
    <location>
        <begin position="50"/>
        <end position="62"/>
    </location>
</feature>
<feature type="region of interest" description="Disordered" evidence="1">
    <location>
        <begin position="48"/>
        <end position="69"/>
    </location>
</feature>
<accession>A0AAV2G3N8</accession>
<evidence type="ECO:0000313" key="2">
    <source>
        <dbReference type="EMBL" id="CAL1405270.1"/>
    </source>
</evidence>
<evidence type="ECO:0000256" key="1">
    <source>
        <dbReference type="SAM" id="MobiDB-lite"/>
    </source>
</evidence>
<dbReference type="AlphaFoldDB" id="A0AAV2G3N8"/>
<gene>
    <name evidence="2" type="ORF">LTRI10_LOCUS45065</name>
</gene>
<dbReference type="EMBL" id="OZ034821">
    <property type="protein sequence ID" value="CAL1405270.1"/>
    <property type="molecule type" value="Genomic_DNA"/>
</dbReference>
<evidence type="ECO:0000313" key="3">
    <source>
        <dbReference type="Proteomes" id="UP001497516"/>
    </source>
</evidence>
<name>A0AAV2G3N8_9ROSI</name>